<organism evidence="1 2">
    <name type="scientific">Streptomyces atratus</name>
    <dbReference type="NCBI Taxonomy" id="1893"/>
    <lineage>
        <taxon>Bacteria</taxon>
        <taxon>Bacillati</taxon>
        <taxon>Actinomycetota</taxon>
        <taxon>Actinomycetes</taxon>
        <taxon>Kitasatosporales</taxon>
        <taxon>Streptomycetaceae</taxon>
        <taxon>Streptomyces</taxon>
    </lineage>
</organism>
<proteinExistence type="predicted"/>
<dbReference type="EMBL" id="CP027306">
    <property type="protein sequence ID" value="AXE78171.1"/>
    <property type="molecule type" value="Genomic_DNA"/>
</dbReference>
<name>A0A2Z5JCV6_STRAR</name>
<accession>A0A2Z5JCV6</accession>
<dbReference type="RefSeq" id="WP_114244762.1">
    <property type="nucleotide sequence ID" value="NZ_CP027306.1"/>
</dbReference>
<protein>
    <submittedName>
        <fullName evidence="1">Uncharacterized protein</fullName>
    </submittedName>
</protein>
<gene>
    <name evidence="1" type="ORF">C5746_15900</name>
</gene>
<evidence type="ECO:0000313" key="1">
    <source>
        <dbReference type="EMBL" id="AXE78171.1"/>
    </source>
</evidence>
<dbReference type="AlphaFoldDB" id="A0A2Z5JCV6"/>
<dbReference type="Proteomes" id="UP000252698">
    <property type="component" value="Chromosome"/>
</dbReference>
<evidence type="ECO:0000313" key="2">
    <source>
        <dbReference type="Proteomes" id="UP000252698"/>
    </source>
</evidence>
<dbReference type="KEGG" id="sata:C5746_15900"/>
<sequence length="65" mass="7100">MHCDTHLLLHSLRSAELRGHATEFGLAPAASHTGLRNRLGWVLIELGLRILPRHPGRAFVAPSTA</sequence>
<reference evidence="1 2" key="1">
    <citation type="journal article" date="2018" name="Front. Microbiol.">
        <title>Genome Sequencing of Streptomyces atratus SCSIOZH16 and Activation Production of Nocardamine via Metabolic Engineering.</title>
        <authorList>
            <person name="Li Y."/>
            <person name="Zhang C."/>
            <person name="Liu C."/>
            <person name="Ju J."/>
            <person name="Ma J."/>
        </authorList>
    </citation>
    <scope>NUCLEOTIDE SEQUENCE [LARGE SCALE GENOMIC DNA]</scope>
    <source>
        <strain evidence="1 2">SCSIO_ZH16</strain>
    </source>
</reference>
<dbReference type="GeneID" id="95519948"/>